<dbReference type="KEGG" id="xla:121393333"/>
<evidence type="ECO:0000313" key="3">
    <source>
        <dbReference type="RefSeq" id="XP_041417483.1"/>
    </source>
</evidence>
<evidence type="ECO:0000313" key="4">
    <source>
        <dbReference type="RefSeq" id="XP_041417484.1"/>
    </source>
</evidence>
<feature type="region of interest" description="Disordered" evidence="1">
    <location>
        <begin position="134"/>
        <end position="156"/>
    </location>
</feature>
<feature type="region of interest" description="Disordered" evidence="1">
    <location>
        <begin position="1"/>
        <end position="20"/>
    </location>
</feature>
<organism evidence="2 3">
    <name type="scientific">Xenopus laevis</name>
    <name type="common">African clawed frog</name>
    <dbReference type="NCBI Taxonomy" id="8355"/>
    <lineage>
        <taxon>Eukaryota</taxon>
        <taxon>Metazoa</taxon>
        <taxon>Chordata</taxon>
        <taxon>Craniata</taxon>
        <taxon>Vertebrata</taxon>
        <taxon>Euteleostomi</taxon>
        <taxon>Amphibia</taxon>
        <taxon>Batrachia</taxon>
        <taxon>Anura</taxon>
        <taxon>Pipoidea</taxon>
        <taxon>Pipidae</taxon>
        <taxon>Xenopodinae</taxon>
        <taxon>Xenopus</taxon>
        <taxon>Xenopus</taxon>
    </lineage>
</organism>
<dbReference type="RefSeq" id="XP_041417484.1">
    <property type="nucleotide sequence ID" value="XM_041561550.1"/>
</dbReference>
<dbReference type="Proteomes" id="UP000186698">
    <property type="component" value="Chromosome 4S"/>
</dbReference>
<name>A0A8J1KL76_XENLA</name>
<evidence type="ECO:0000256" key="1">
    <source>
        <dbReference type="SAM" id="MobiDB-lite"/>
    </source>
</evidence>
<dbReference type="RefSeq" id="XP_041417483.1">
    <property type="nucleotide sequence ID" value="XM_041561549.1"/>
</dbReference>
<accession>A0A8J1KL76</accession>
<gene>
    <name evidence="3 4" type="primary">LOC121393333</name>
</gene>
<reference evidence="3 4" key="1">
    <citation type="submission" date="2025-04" db="UniProtKB">
        <authorList>
            <consortium name="RefSeq"/>
        </authorList>
    </citation>
    <scope>IDENTIFICATION</scope>
    <source>
        <strain evidence="3 4">J_2021</strain>
        <tissue evidence="3 4">Erythrocytes</tissue>
    </source>
</reference>
<protein>
    <submittedName>
        <fullName evidence="3 4">Uncharacterized protein LOC121393333</fullName>
    </submittedName>
</protein>
<dbReference type="OrthoDB" id="8960550at2759"/>
<dbReference type="AlphaFoldDB" id="A0A8J1KL76"/>
<sequence>MGTSTSKQCKINPNLPKPDMGSPNVRFMSVNYGVECVQQLHEWVKLGFPETGSFSINQLQQLKGKLRERESDIKMRLQKKEKVFKSELLTLPDWESFDKWLNEAQKRNRKSQAGKEREWGAQGSCQPCMFREKEDLSAPPHRRGQAEAAEAEDPPQYEAGLQPLLYPEMPTLTPQVTPTKSPTSLASAPQVFGNFPMIEVAGADGNTQWVFRPWLLNEMKEVAKELPDLIATGGNEYAKILEQIVHQFRPTTEEVRRLMTVAMGLRWRKVEHHLPANDTRYGWADGDLYRTILTTLFRAIETTFPPRSDIKKIAACVQKGDERVSDYLVRLTKVYEDNIGIPRPNRPEGGGEPALGPWESHLRDYFVKGLLPKLREQVQQNCVDCDAGRLAACERFATHTRSACTARRKRNRKRSDRKHLINFKCFS</sequence>
<dbReference type="GeneID" id="121393333"/>
<feature type="compositionally biased region" description="Polar residues" evidence="1">
    <location>
        <begin position="1"/>
        <end position="11"/>
    </location>
</feature>
<proteinExistence type="predicted"/>
<evidence type="ECO:0000313" key="2">
    <source>
        <dbReference type="Proteomes" id="UP000186698"/>
    </source>
</evidence>
<keyword evidence="2" id="KW-1185">Reference proteome</keyword>